<comment type="caution">
    <text evidence="15">The sequence shown here is derived from an EMBL/GenBank/DDBJ whole genome shotgun (WGS) entry which is preliminary data.</text>
</comment>
<dbReference type="Gene3D" id="1.20.1580.10">
    <property type="entry name" value="ABC transporter ATPase like domain"/>
    <property type="match status" value="2"/>
</dbReference>
<keyword evidence="7" id="KW-0067">ATP-binding</keyword>
<evidence type="ECO:0000313" key="15">
    <source>
        <dbReference type="EMBL" id="TQM16013.1"/>
    </source>
</evidence>
<keyword evidence="6" id="KW-0228">DNA excision</keyword>
<dbReference type="Proteomes" id="UP000315677">
    <property type="component" value="Unassembled WGS sequence"/>
</dbReference>
<dbReference type="EMBL" id="VFPA01000001">
    <property type="protein sequence ID" value="TQM16013.1"/>
    <property type="molecule type" value="Genomic_DNA"/>
</dbReference>
<keyword evidence="8" id="KW-0267">Excision nuclease</keyword>
<evidence type="ECO:0000259" key="14">
    <source>
        <dbReference type="PROSITE" id="PS50893"/>
    </source>
</evidence>
<feature type="domain" description="ABC transporter" evidence="14">
    <location>
        <begin position="439"/>
        <end position="740"/>
    </location>
</feature>
<evidence type="ECO:0000256" key="6">
    <source>
        <dbReference type="ARBA" id="ARBA00022769"/>
    </source>
</evidence>
<keyword evidence="10" id="KW-0234">DNA repair</keyword>
<dbReference type="GO" id="GO:0004518">
    <property type="term" value="F:nuclease activity"/>
    <property type="evidence" value="ECO:0007669"/>
    <property type="project" value="UniProtKB-KW"/>
</dbReference>
<dbReference type="PANTHER" id="PTHR43152">
    <property type="entry name" value="UVRABC SYSTEM PROTEIN A"/>
    <property type="match status" value="1"/>
</dbReference>
<keyword evidence="4" id="KW-0547">Nucleotide-binding</keyword>
<dbReference type="GO" id="GO:0005737">
    <property type="term" value="C:cytoplasm"/>
    <property type="evidence" value="ECO:0007669"/>
    <property type="project" value="UniProtKB-SubCell"/>
</dbReference>
<reference evidence="15 16" key="1">
    <citation type="submission" date="2019-06" db="EMBL/GenBank/DDBJ databases">
        <title>Sequencing the genomes of 1000 actinobacteria strains.</title>
        <authorList>
            <person name="Klenk H.-P."/>
        </authorList>
    </citation>
    <scope>NUCLEOTIDE SEQUENCE [LARGE SCALE GENOMIC DNA]</scope>
    <source>
        <strain evidence="15 16">DSM 45301</strain>
    </source>
</reference>
<proteinExistence type="inferred from homology"/>
<evidence type="ECO:0000256" key="7">
    <source>
        <dbReference type="ARBA" id="ARBA00022840"/>
    </source>
</evidence>
<dbReference type="RefSeq" id="WP_142052667.1">
    <property type="nucleotide sequence ID" value="NZ_VFPA01000001.1"/>
</dbReference>
<dbReference type="OrthoDB" id="9809851at2"/>
<dbReference type="AlphaFoldDB" id="A0A543E388"/>
<dbReference type="PROSITE" id="PS50893">
    <property type="entry name" value="ABC_TRANSPORTER_2"/>
    <property type="match status" value="2"/>
</dbReference>
<comment type="similarity">
    <text evidence="11">Belongs to the ABC transporter superfamily. UvrA family.</text>
</comment>
<keyword evidence="16" id="KW-1185">Reference proteome</keyword>
<keyword evidence="9" id="KW-0238">DNA-binding</keyword>
<dbReference type="Gene3D" id="3.40.50.300">
    <property type="entry name" value="P-loop containing nucleotide triphosphate hydrolases"/>
    <property type="match status" value="2"/>
</dbReference>
<evidence type="ECO:0000256" key="10">
    <source>
        <dbReference type="ARBA" id="ARBA00023204"/>
    </source>
</evidence>
<evidence type="ECO:0000256" key="13">
    <source>
        <dbReference type="ARBA" id="ARBA00042156"/>
    </source>
</evidence>
<keyword evidence="2" id="KW-0963">Cytoplasm</keyword>
<keyword evidence="5" id="KW-0227">DNA damage</keyword>
<dbReference type="Gene3D" id="1.10.8.280">
    <property type="entry name" value="ABC transporter ATPase domain-like"/>
    <property type="match status" value="1"/>
</dbReference>
<dbReference type="InterPro" id="IPR003593">
    <property type="entry name" value="AAA+_ATPase"/>
</dbReference>
<dbReference type="CDD" id="cd03270">
    <property type="entry name" value="ABC_UvrA_I"/>
    <property type="match status" value="1"/>
</dbReference>
<dbReference type="GO" id="GO:0005524">
    <property type="term" value="F:ATP binding"/>
    <property type="evidence" value="ECO:0007669"/>
    <property type="project" value="UniProtKB-KW"/>
</dbReference>
<name>A0A543E388_9PSEU</name>
<evidence type="ECO:0000256" key="11">
    <source>
        <dbReference type="ARBA" id="ARBA00038000"/>
    </source>
</evidence>
<accession>A0A543E388</accession>
<dbReference type="InterPro" id="IPR003439">
    <property type="entry name" value="ABC_transporter-like_ATP-bd"/>
</dbReference>
<keyword evidence="3" id="KW-0677">Repeat</keyword>
<protein>
    <recommendedName>
        <fullName evidence="12">UvrABC system protein A</fullName>
    </recommendedName>
    <alternativeName>
        <fullName evidence="13">Excinuclease ABC subunit A</fullName>
    </alternativeName>
</protein>
<evidence type="ECO:0000313" key="16">
    <source>
        <dbReference type="Proteomes" id="UP000315677"/>
    </source>
</evidence>
<dbReference type="SMART" id="SM00382">
    <property type="entry name" value="AAA"/>
    <property type="match status" value="2"/>
</dbReference>
<organism evidence="15 16">
    <name type="scientific">Pseudonocardia kunmingensis</name>
    <dbReference type="NCBI Taxonomy" id="630975"/>
    <lineage>
        <taxon>Bacteria</taxon>
        <taxon>Bacillati</taxon>
        <taxon>Actinomycetota</taxon>
        <taxon>Actinomycetes</taxon>
        <taxon>Pseudonocardiales</taxon>
        <taxon>Pseudonocardiaceae</taxon>
        <taxon>Pseudonocardia</taxon>
    </lineage>
</organism>
<evidence type="ECO:0000256" key="3">
    <source>
        <dbReference type="ARBA" id="ARBA00022737"/>
    </source>
</evidence>
<evidence type="ECO:0000256" key="12">
    <source>
        <dbReference type="ARBA" id="ARBA00039316"/>
    </source>
</evidence>
<dbReference type="GO" id="GO:0006281">
    <property type="term" value="P:DNA repair"/>
    <property type="evidence" value="ECO:0007669"/>
    <property type="project" value="UniProtKB-KW"/>
</dbReference>
<evidence type="ECO:0000256" key="9">
    <source>
        <dbReference type="ARBA" id="ARBA00023125"/>
    </source>
</evidence>
<evidence type="ECO:0000256" key="5">
    <source>
        <dbReference type="ARBA" id="ARBA00022763"/>
    </source>
</evidence>
<evidence type="ECO:0000256" key="4">
    <source>
        <dbReference type="ARBA" id="ARBA00022741"/>
    </source>
</evidence>
<dbReference type="GO" id="GO:0016887">
    <property type="term" value="F:ATP hydrolysis activity"/>
    <property type="evidence" value="ECO:0007669"/>
    <property type="project" value="InterPro"/>
</dbReference>
<evidence type="ECO:0000256" key="8">
    <source>
        <dbReference type="ARBA" id="ARBA00022881"/>
    </source>
</evidence>
<dbReference type="InterPro" id="IPR027417">
    <property type="entry name" value="P-loop_NTPase"/>
</dbReference>
<sequence length="756" mass="80888">MNHIRVLGARENNLRDVSVEIPKGRLTVVTGVSGSGKSSLVFGTIAAESRRQLGETLPSFVRSRLPQQGRPDADGLENLSAAVVVDQRRTVGNVRSTVGTATDIAPLLRLLYSRVATPHVGWSPAFSFNDPSGMCPRCEGLGAVVDIDVERLVDRDRSLDEGAIRFSTFAPGTYRWKRYVHAGLFDRARPLREYRADEWDTLLHARELTPPHPDPEFPRTGTFLGVLPRFRRDYLEGGHSKVPQRVRDEVERVVVRRHCPECDGARLNAAARAATIAGRTITDCGRIELAELAAFLRTIAHPVAAPLVRAAAHRLDALVAVGLGYLCLDRATPTLSGGESQRITLVRHLGSSLTDLTYVLDEPSAGLHPHDVGRLVGLLRQLRDKGNTVLVVEHDRDVIAAADHVVDMGPGAGTDGGRVVYAGDVARLRRTDTATGRALRRRPVLTRAPRRPTGELRISAASVHNLRDVDVVVPRGVLTAVSGVAGSGKSTLATVVLPRAHPDVVVVDQSPPRGSRRSTPASYLGVLDPVRAAFAAAHGVPAALFSANSDGACPTCRGRGVIETDLAFLEPVSTTCEACGGSRFSVEALRHRLDGRTIAEVLALTVREALEGVRVARARPALDRAVRFGLGHLTLDRPLTTLSGGERQRLKLAAEPGVEGGVVVLDEPTAGLHPDDVARLLEVLHGLVDRGGTVVVVEHDLDVVARADRVIELGPGAGRDGGRVVFTGSPAELAARVDSVTGRHLRRALAGTAHHG</sequence>
<feature type="domain" description="ABC transporter" evidence="14">
    <location>
        <begin position="4"/>
        <end position="435"/>
    </location>
</feature>
<evidence type="ECO:0000256" key="2">
    <source>
        <dbReference type="ARBA" id="ARBA00022490"/>
    </source>
</evidence>
<dbReference type="GO" id="GO:0003677">
    <property type="term" value="F:DNA binding"/>
    <property type="evidence" value="ECO:0007669"/>
    <property type="project" value="UniProtKB-KW"/>
</dbReference>
<comment type="subcellular location">
    <subcellularLocation>
        <location evidence="1">Cytoplasm</location>
    </subcellularLocation>
</comment>
<evidence type="ECO:0000256" key="1">
    <source>
        <dbReference type="ARBA" id="ARBA00004496"/>
    </source>
</evidence>
<dbReference type="PANTHER" id="PTHR43152:SF2">
    <property type="entry name" value="DRUG RESISTANCE ABC TRANSPORTER"/>
    <property type="match status" value="1"/>
</dbReference>
<gene>
    <name evidence="15" type="ORF">FB558_2815</name>
</gene>
<dbReference type="SUPFAM" id="SSF52540">
    <property type="entry name" value="P-loop containing nucleoside triphosphate hydrolases"/>
    <property type="match status" value="2"/>
</dbReference>